<evidence type="ECO:0000256" key="12">
    <source>
        <dbReference type="ARBA" id="ARBA00023033"/>
    </source>
</evidence>
<sequence>MDEEVELPKGTNVCVLVEGIHHNPKYYPDPLQFKPERFLAENSQSRSQFAYIPFSAGPRNCIGYKFGLMEVKLMMAWILRHFLVSTTDKMGDVNLIPDIVLTPERGYNFILSKRKLKFCVL</sequence>
<protein>
    <submittedName>
        <fullName evidence="15">Uncharacterized protein</fullName>
    </submittedName>
</protein>
<evidence type="ECO:0000256" key="9">
    <source>
        <dbReference type="ARBA" id="ARBA00022848"/>
    </source>
</evidence>
<keyword evidence="8" id="KW-0256">Endoplasmic reticulum</keyword>
<keyword evidence="10 14" id="KW-0560">Oxidoreductase</keyword>
<keyword evidence="12 14" id="KW-0503">Monooxygenase</keyword>
<evidence type="ECO:0000256" key="1">
    <source>
        <dbReference type="ARBA" id="ARBA00001971"/>
    </source>
</evidence>
<dbReference type="Proteomes" id="UP001642540">
    <property type="component" value="Unassembled WGS sequence"/>
</dbReference>
<dbReference type="InterPro" id="IPR002403">
    <property type="entry name" value="Cyt_P450_E_grp-IV"/>
</dbReference>
<keyword evidence="6 14" id="KW-0349">Heme</keyword>
<dbReference type="PANTHER" id="PTHR24291:SF189">
    <property type="entry name" value="CYTOCHROME P450 4C3-RELATED"/>
    <property type="match status" value="1"/>
</dbReference>
<dbReference type="PROSITE" id="PS00086">
    <property type="entry name" value="CYTOCHROME_P450"/>
    <property type="match status" value="1"/>
</dbReference>
<comment type="similarity">
    <text evidence="5 14">Belongs to the cytochrome P450 family.</text>
</comment>
<dbReference type="Gene3D" id="1.10.630.10">
    <property type="entry name" value="Cytochrome P450"/>
    <property type="match status" value="1"/>
</dbReference>
<proteinExistence type="inferred from homology"/>
<dbReference type="PANTHER" id="PTHR24291">
    <property type="entry name" value="CYTOCHROME P450 FAMILY 4"/>
    <property type="match status" value="1"/>
</dbReference>
<evidence type="ECO:0000256" key="7">
    <source>
        <dbReference type="ARBA" id="ARBA00022723"/>
    </source>
</evidence>
<evidence type="ECO:0000256" key="4">
    <source>
        <dbReference type="ARBA" id="ARBA00004406"/>
    </source>
</evidence>
<evidence type="ECO:0000256" key="6">
    <source>
        <dbReference type="ARBA" id="ARBA00022617"/>
    </source>
</evidence>
<reference evidence="15 16" key="1">
    <citation type="submission" date="2024-08" db="EMBL/GenBank/DDBJ databases">
        <authorList>
            <person name="Cucini C."/>
            <person name="Frati F."/>
        </authorList>
    </citation>
    <scope>NUCLEOTIDE SEQUENCE [LARGE SCALE GENOMIC DNA]</scope>
</reference>
<dbReference type="InterPro" id="IPR050196">
    <property type="entry name" value="Cytochrome_P450_Monoox"/>
</dbReference>
<evidence type="ECO:0000256" key="11">
    <source>
        <dbReference type="ARBA" id="ARBA00023004"/>
    </source>
</evidence>
<gene>
    <name evidence="15" type="ORF">ODALV1_LOCUS14728</name>
</gene>
<evidence type="ECO:0000256" key="14">
    <source>
        <dbReference type="RuleBase" id="RU000461"/>
    </source>
</evidence>
<keyword evidence="9" id="KW-0492">Microsome</keyword>
<evidence type="ECO:0000313" key="15">
    <source>
        <dbReference type="EMBL" id="CAL8111103.1"/>
    </source>
</evidence>
<name>A0ABP1QTV4_9HEXA</name>
<dbReference type="InterPro" id="IPR017972">
    <property type="entry name" value="Cyt_P450_CS"/>
</dbReference>
<dbReference type="InterPro" id="IPR001128">
    <property type="entry name" value="Cyt_P450"/>
</dbReference>
<comment type="subcellular location">
    <subcellularLocation>
        <location evidence="4">Endoplasmic reticulum membrane</location>
        <topology evidence="4">Peripheral membrane protein</topology>
    </subcellularLocation>
    <subcellularLocation>
        <location evidence="3">Microsome membrane</location>
        <topology evidence="3">Peripheral membrane protein</topology>
    </subcellularLocation>
</comment>
<keyword evidence="7 14" id="KW-0479">Metal-binding</keyword>
<dbReference type="SUPFAM" id="SSF48264">
    <property type="entry name" value="Cytochrome P450"/>
    <property type="match status" value="1"/>
</dbReference>
<dbReference type="PRINTS" id="PR00465">
    <property type="entry name" value="EP450IV"/>
</dbReference>
<keyword evidence="16" id="KW-1185">Reference proteome</keyword>
<evidence type="ECO:0000313" key="16">
    <source>
        <dbReference type="Proteomes" id="UP001642540"/>
    </source>
</evidence>
<evidence type="ECO:0000256" key="13">
    <source>
        <dbReference type="ARBA" id="ARBA00023136"/>
    </source>
</evidence>
<keyword evidence="11 14" id="KW-0408">Iron</keyword>
<evidence type="ECO:0000256" key="8">
    <source>
        <dbReference type="ARBA" id="ARBA00022824"/>
    </source>
</evidence>
<accession>A0ABP1QTV4</accession>
<keyword evidence="13" id="KW-0472">Membrane</keyword>
<evidence type="ECO:0000256" key="2">
    <source>
        <dbReference type="ARBA" id="ARBA00003690"/>
    </source>
</evidence>
<comment type="cofactor">
    <cofactor evidence="1">
        <name>heme</name>
        <dbReference type="ChEBI" id="CHEBI:30413"/>
    </cofactor>
</comment>
<dbReference type="InterPro" id="IPR036396">
    <property type="entry name" value="Cyt_P450_sf"/>
</dbReference>
<dbReference type="EMBL" id="CAXLJM020000046">
    <property type="protein sequence ID" value="CAL8111103.1"/>
    <property type="molecule type" value="Genomic_DNA"/>
</dbReference>
<dbReference type="Pfam" id="PF00067">
    <property type="entry name" value="p450"/>
    <property type="match status" value="1"/>
</dbReference>
<evidence type="ECO:0000256" key="10">
    <source>
        <dbReference type="ARBA" id="ARBA00023002"/>
    </source>
</evidence>
<evidence type="ECO:0000256" key="3">
    <source>
        <dbReference type="ARBA" id="ARBA00004174"/>
    </source>
</evidence>
<comment type="function">
    <text evidence="2">May be involved in the metabolism of insect hormones and in the breakdown of synthetic insecticides.</text>
</comment>
<evidence type="ECO:0000256" key="5">
    <source>
        <dbReference type="ARBA" id="ARBA00010617"/>
    </source>
</evidence>
<organism evidence="15 16">
    <name type="scientific">Orchesella dallaii</name>
    <dbReference type="NCBI Taxonomy" id="48710"/>
    <lineage>
        <taxon>Eukaryota</taxon>
        <taxon>Metazoa</taxon>
        <taxon>Ecdysozoa</taxon>
        <taxon>Arthropoda</taxon>
        <taxon>Hexapoda</taxon>
        <taxon>Collembola</taxon>
        <taxon>Entomobryomorpha</taxon>
        <taxon>Entomobryoidea</taxon>
        <taxon>Orchesellidae</taxon>
        <taxon>Orchesellinae</taxon>
        <taxon>Orchesella</taxon>
    </lineage>
</organism>
<comment type="caution">
    <text evidence="15">The sequence shown here is derived from an EMBL/GenBank/DDBJ whole genome shotgun (WGS) entry which is preliminary data.</text>
</comment>